<dbReference type="InterPro" id="IPR041033">
    <property type="entry name" value="SpaA_PFL_dom_1"/>
</dbReference>
<dbReference type="Gene3D" id="2.60.40.10">
    <property type="entry name" value="Immunoglobulins"/>
    <property type="match status" value="2"/>
</dbReference>
<feature type="domain" description="SpaA-like prealbumin fold" evidence="6">
    <location>
        <begin position="826"/>
        <end position="926"/>
    </location>
</feature>
<keyword evidence="5" id="KW-0812">Transmembrane</keyword>
<feature type="transmembrane region" description="Helical" evidence="5">
    <location>
        <begin position="945"/>
        <end position="965"/>
    </location>
</feature>
<gene>
    <name evidence="7" type="ORF">LOOC260_103420</name>
</gene>
<dbReference type="HOGENOM" id="CLU_301839_0_0_9"/>
<feature type="domain" description="SpaA-like prealbumin fold" evidence="6">
    <location>
        <begin position="731"/>
        <end position="797"/>
    </location>
</feature>
<proteinExistence type="inferred from homology"/>
<protein>
    <submittedName>
        <fullName evidence="7">Cell wall associated protein</fullName>
    </submittedName>
</protein>
<feature type="compositionally biased region" description="Basic and acidic residues" evidence="4">
    <location>
        <begin position="222"/>
        <end position="241"/>
    </location>
</feature>
<sequence>MGMPRRKIRWLGAVFAILALVAVDIVKVSNVVATQVQTDIAKVVKAELTDQEGTILTSSEADTEQSLHLELNLDPTQFNENGFISLELTPTTVVLAQNNQEIIPEINGEKRSDLKIKYGYNESKKSYGLSYDQNQYTTLQDQTIELDFKVPVTTGSKNINSDGDQINLQIGGNQDPHLIGSMVIKMTSESSFESQASSESQGSEGSVTKAESVDEDGESDTEVTKKSEKTESKADKDKAENKGLTTDPSEGLSGSVNAYQTTIDQSIFSDMNIYSKNANEKDKTVNVTGEKSNPGSLSNADQIRSNYYTSYQAGGSSKAVMYGANTNNTNIAGERLVVDYSHVGTYQSATGYHDMGAMLVITNIQPGTRSTGWTSSDIFIDFSNNFFSGLTYGQVHQFDVDVIYYDADTKAKLNIQKDSDDGSNSFMTFGSLNGNRDGNEFAGTREKHTSILSTGSLVTDNDDGWYEGKGTGIWDGSEDWTQNGYFGDFLGSSNFEKSAVSFVLEGETNQFMLKSDYGFTWQSFASGSLEPMKPGKPSKTVTTNPNYDKNNELDITQAGQGHVTVNDIDDHYYFIYQPTFKIPESTIAKPNEIVLTDLLPKGVILKENSDIVLFNTDGEEIKVKSGTLKDEMVGGSQDVTYELSTEQIEAIKFDGGEFAFRLNVSVDQGNKPNEGQEPFQMPNTANVAFNSGGKHNYSDNTNTVITQLTPNEAFGISKVGERLSEPGELDNLVGVTFDVREAGSGSGAKVETDNNGWAKLDDLIAGKTYVITEMSTVNGYVKLTEEIKFKVENNKLVIVDDPAGAASVTGDGLSIKIVNKLQLGDANFVKIDERTKEKLEGAQFAIAKDEAKSAYALLDDDHKFIRWTDRIQDATKVTSDKNGEFKVSGLPYGTYYLEETSAPENYDQLDKLVKFMIDDKSGSKEVQEIENRHKDDYGLPVTGGIGIWALIAAGLIAVTGSWYIYRRSRKHTL</sequence>
<comment type="similarity">
    <text evidence="1">Belongs to the serine-aspartate repeat-containing protein (SDr) family.</text>
</comment>
<dbReference type="EMBL" id="AP014680">
    <property type="protein sequence ID" value="BAP84916.1"/>
    <property type="molecule type" value="Genomic_DNA"/>
</dbReference>
<evidence type="ECO:0000256" key="3">
    <source>
        <dbReference type="ARBA" id="ARBA00022729"/>
    </source>
</evidence>
<evidence type="ECO:0000256" key="5">
    <source>
        <dbReference type="SAM" id="Phobius"/>
    </source>
</evidence>
<dbReference type="STRING" id="1291742.LOOC260_103420"/>
<organism evidence="7 8">
    <name type="scientific">Paucilactobacillus hokkaidonensis JCM 18461</name>
    <dbReference type="NCBI Taxonomy" id="1291742"/>
    <lineage>
        <taxon>Bacteria</taxon>
        <taxon>Bacillati</taxon>
        <taxon>Bacillota</taxon>
        <taxon>Bacilli</taxon>
        <taxon>Lactobacillales</taxon>
        <taxon>Lactobacillaceae</taxon>
        <taxon>Paucilactobacillus</taxon>
    </lineage>
</organism>
<keyword evidence="5" id="KW-1133">Transmembrane helix</keyword>
<evidence type="ECO:0000256" key="4">
    <source>
        <dbReference type="SAM" id="MobiDB-lite"/>
    </source>
</evidence>
<dbReference type="AlphaFoldDB" id="A0A0A1GWV6"/>
<dbReference type="InterPro" id="IPR013783">
    <property type="entry name" value="Ig-like_fold"/>
</dbReference>
<dbReference type="PANTHER" id="PTHR36108:SF13">
    <property type="entry name" value="COLOSSIN-B-RELATED"/>
    <property type="match status" value="1"/>
</dbReference>
<evidence type="ECO:0000313" key="7">
    <source>
        <dbReference type="EMBL" id="BAP84916.1"/>
    </source>
</evidence>
<evidence type="ECO:0000259" key="6">
    <source>
        <dbReference type="Pfam" id="PF17802"/>
    </source>
</evidence>
<feature type="compositionally biased region" description="Polar residues" evidence="4">
    <location>
        <begin position="243"/>
        <end position="256"/>
    </location>
</feature>
<name>A0A0A1GWV6_9LACO</name>
<reference evidence="7 8" key="1">
    <citation type="submission" date="2014-11" db="EMBL/GenBank/DDBJ databases">
        <title>Complete genome sequence and analysis of Lactobacillus hokkaidonensis LOOC260T.</title>
        <authorList>
            <person name="Tanizawa Y."/>
            <person name="Tohno M."/>
            <person name="Kaminuma E."/>
            <person name="Nakamura Y."/>
            <person name="Arita M."/>
        </authorList>
    </citation>
    <scope>NUCLEOTIDE SEQUENCE [LARGE SCALE GENOMIC DNA]</scope>
    <source>
        <strain evidence="7 8">LOOC260</strain>
    </source>
</reference>
<evidence type="ECO:0000256" key="1">
    <source>
        <dbReference type="ARBA" id="ARBA00007257"/>
    </source>
</evidence>
<dbReference type="RefSeq" id="WP_041092484.1">
    <property type="nucleotide sequence ID" value="NZ_AP014680.1"/>
</dbReference>
<dbReference type="NCBIfam" id="TIGR01167">
    <property type="entry name" value="LPXTG_anchor"/>
    <property type="match status" value="1"/>
</dbReference>
<keyword evidence="5" id="KW-0472">Membrane</keyword>
<keyword evidence="3" id="KW-0732">Signal</keyword>
<keyword evidence="2" id="KW-0964">Secreted</keyword>
<feature type="region of interest" description="Disordered" evidence="4">
    <location>
        <begin position="189"/>
        <end position="256"/>
    </location>
</feature>
<dbReference type="Proteomes" id="UP000031620">
    <property type="component" value="Chromosome"/>
</dbReference>
<evidence type="ECO:0000256" key="2">
    <source>
        <dbReference type="ARBA" id="ARBA00022525"/>
    </source>
</evidence>
<dbReference type="Pfam" id="PF17802">
    <property type="entry name" value="SpaA"/>
    <property type="match status" value="2"/>
</dbReference>
<evidence type="ECO:0000313" key="8">
    <source>
        <dbReference type="Proteomes" id="UP000031620"/>
    </source>
</evidence>
<feature type="compositionally biased region" description="Low complexity" evidence="4">
    <location>
        <begin position="189"/>
        <end position="206"/>
    </location>
</feature>
<accession>A0A0A1GWV6</accession>
<dbReference type="PANTHER" id="PTHR36108">
    <property type="entry name" value="COLOSSIN-B-RELATED"/>
    <property type="match status" value="1"/>
</dbReference>
<dbReference type="KEGG" id="lho:LOOC260_103420"/>